<protein>
    <submittedName>
        <fullName evidence="1">Uncharacterized protein</fullName>
    </submittedName>
</protein>
<dbReference type="Gene3D" id="3.90.550.10">
    <property type="entry name" value="Spore Coat Polysaccharide Biosynthesis Protein SpsA, Chain A"/>
    <property type="match status" value="1"/>
</dbReference>
<dbReference type="InterPro" id="IPR010446">
    <property type="entry name" value="GalNAc_Trfase_b"/>
</dbReference>
<proteinExistence type="predicted"/>
<evidence type="ECO:0000313" key="2">
    <source>
        <dbReference type="Proteomes" id="UP000261223"/>
    </source>
</evidence>
<evidence type="ECO:0000313" key="1">
    <source>
        <dbReference type="EMBL" id="RGM12381.1"/>
    </source>
</evidence>
<dbReference type="Proteomes" id="UP000261223">
    <property type="component" value="Unassembled WGS sequence"/>
</dbReference>
<dbReference type="EMBL" id="QSSV01000015">
    <property type="protein sequence ID" value="RGM12381.1"/>
    <property type="molecule type" value="Genomic_DNA"/>
</dbReference>
<organism evidence="1 2">
    <name type="scientific">Bacteroides stercoris</name>
    <dbReference type="NCBI Taxonomy" id="46506"/>
    <lineage>
        <taxon>Bacteria</taxon>
        <taxon>Pseudomonadati</taxon>
        <taxon>Bacteroidota</taxon>
        <taxon>Bacteroidia</taxon>
        <taxon>Bacteroidales</taxon>
        <taxon>Bacteroidaceae</taxon>
        <taxon>Bacteroides</taxon>
    </lineage>
</organism>
<reference evidence="1 2" key="1">
    <citation type="submission" date="2018-08" db="EMBL/GenBank/DDBJ databases">
        <title>A genome reference for cultivated species of the human gut microbiota.</title>
        <authorList>
            <person name="Zou Y."/>
            <person name="Xue W."/>
            <person name="Luo G."/>
        </authorList>
    </citation>
    <scope>NUCLEOTIDE SEQUENCE [LARGE SCALE GENOMIC DNA]</scope>
    <source>
        <strain evidence="1 2">TF03-6</strain>
    </source>
</reference>
<dbReference type="RefSeq" id="WP_117742067.1">
    <property type="nucleotide sequence ID" value="NZ_QSSV01000015.1"/>
</dbReference>
<name>A0A3E4UMQ5_BACSE</name>
<dbReference type="Pfam" id="PF06306">
    <property type="entry name" value="CgtA"/>
    <property type="match status" value="1"/>
</dbReference>
<comment type="caution">
    <text evidence="1">The sequence shown here is derived from an EMBL/GenBank/DDBJ whole genome shotgun (WGS) entry which is preliminary data.</text>
</comment>
<dbReference type="AlphaFoldDB" id="A0A3E4UMQ5"/>
<sequence>MSKVEDNNWVFEEKEEKDYSVEISSFDRVKPVGVSGLLRIKNDADFVAESIDSCIEALDELVITYQDSVDNTLDIILQKKKQYPDKIRIYYYKPKILSHELSDADYELATSYSMDSVHLLANYYNYTLSKAQYRYAMKIDADQIYFTDKLKAFCDLYRCKEKVAISLSEDISYQYYFFLIRLFAKLPFLFNRFVAPLFFPEKLMTMVERYTKKKIQNDKVISSFSGLNIFKSTRIGVAAGTYDNGVQPPINGSGDHLIFPISGKTYYQPLYEKDLNRIVEIMRSSEKIYWGGFLWFHLHAMRKNYRKERYELYCKNMIEFNELLNTNFLSLEKKYGFIISGFMRPVIYSFLIADKNDLKKYISDFKNRI</sequence>
<dbReference type="SUPFAM" id="SSF53448">
    <property type="entry name" value="Nucleotide-diphospho-sugar transferases"/>
    <property type="match status" value="1"/>
</dbReference>
<accession>A0A3E4UMQ5</accession>
<dbReference type="InterPro" id="IPR029044">
    <property type="entry name" value="Nucleotide-diphossugar_trans"/>
</dbReference>
<gene>
    <name evidence="1" type="ORF">DXC34_12170</name>
</gene>